<dbReference type="GeneID" id="95603739"/>
<keyword evidence="2" id="KW-1185">Reference proteome</keyword>
<dbReference type="RefSeq" id="WP_267259749.1">
    <property type="nucleotide sequence ID" value="NZ_CP084204.1"/>
</dbReference>
<protein>
    <submittedName>
        <fullName evidence="1">Uncharacterized protein</fullName>
    </submittedName>
</protein>
<dbReference type="EMBL" id="CP084204">
    <property type="protein sequence ID" value="UZX24658.1"/>
    <property type="molecule type" value="Genomic_DNA"/>
</dbReference>
<accession>A0ABY6R3L6</accession>
<evidence type="ECO:0000313" key="1">
    <source>
        <dbReference type="EMBL" id="UZX24658.1"/>
    </source>
</evidence>
<name>A0ABY6R3L6_9ACTN</name>
<sequence>MSEGPGAYDPLAGLDAVDWASHRHAYGPAVDVPGLLRACTGRTTQPTRSW</sequence>
<evidence type="ECO:0000313" key="2">
    <source>
        <dbReference type="Proteomes" id="UP001164506"/>
    </source>
</evidence>
<dbReference type="Proteomes" id="UP001164506">
    <property type="component" value="Chromosome"/>
</dbReference>
<reference evidence="1" key="1">
    <citation type="submission" date="2021-09" db="EMBL/GenBank/DDBJ databases">
        <title>Complete genome sequence and metabolic characterization of Streptomyces tanashiensis DSM 731 the producer of antibacterial Kalafungin and diverse secondary metabolites.</title>
        <authorList>
            <person name="Abbasi M.N."/>
            <person name="Anwar M.N."/>
            <person name="Alam K."/>
            <person name="Shoaib M."/>
            <person name="Lin Z."/>
            <person name="Hayat M."/>
            <person name="Ali M.I."/>
            <person name="Malik H.M.T."/>
            <person name="Ahmed I."/>
            <person name="Li A."/>
            <person name="Hailong Wang H."/>
            <person name="Zhang Y."/>
        </authorList>
    </citation>
    <scope>NUCLEOTIDE SEQUENCE</scope>
    <source>
        <strain evidence="1">Kala</strain>
    </source>
</reference>
<gene>
    <name evidence="1" type="ORF">LDH80_29880</name>
</gene>
<proteinExistence type="predicted"/>
<organism evidence="1 2">
    <name type="scientific">Streptomyces tanashiensis</name>
    <dbReference type="NCBI Taxonomy" id="67367"/>
    <lineage>
        <taxon>Bacteria</taxon>
        <taxon>Bacillati</taxon>
        <taxon>Actinomycetota</taxon>
        <taxon>Actinomycetes</taxon>
        <taxon>Kitasatosporales</taxon>
        <taxon>Streptomycetaceae</taxon>
        <taxon>Streptomyces</taxon>
    </lineage>
</organism>